<dbReference type="Pfam" id="PF00882">
    <property type="entry name" value="Zn_dep_PLPC"/>
    <property type="match status" value="1"/>
</dbReference>
<evidence type="ECO:0000313" key="3">
    <source>
        <dbReference type="Proteomes" id="UP000032431"/>
    </source>
</evidence>
<reference evidence="3" key="1">
    <citation type="submission" date="2014-07" db="EMBL/GenBank/DDBJ databases">
        <authorList>
            <person name="Wibberg D."/>
        </authorList>
    </citation>
    <scope>NUCLEOTIDE SEQUENCE [LARGE SCALE GENOMIC DNA]</scope>
    <source>
        <strain evidence="3">DG5</strain>
    </source>
</reference>
<dbReference type="STRING" id="29343.CCDG5_1062"/>
<name>A0A078KSR2_9FIRM</name>
<dbReference type="Proteomes" id="UP000032431">
    <property type="component" value="Chromosome I"/>
</dbReference>
<accession>A0A078KSR2</accession>
<dbReference type="EMBL" id="LM995447">
    <property type="protein sequence ID" value="CDZ24179.1"/>
    <property type="molecule type" value="Genomic_DNA"/>
</dbReference>
<dbReference type="AlphaFoldDB" id="A0A078KSR2"/>
<dbReference type="KEGG" id="ccel:CCDG5_1062"/>
<feature type="domain" description="Phospholipase C/D" evidence="1">
    <location>
        <begin position="6"/>
        <end position="143"/>
    </location>
</feature>
<dbReference type="PATRIC" id="fig|29343.3.peg.1120"/>
<gene>
    <name evidence="2" type="ORF">CCDG5_1062</name>
</gene>
<proteinExistence type="predicted"/>
<organism evidence="2 3">
    <name type="scientific">[Clostridium] cellulosi</name>
    <dbReference type="NCBI Taxonomy" id="29343"/>
    <lineage>
        <taxon>Bacteria</taxon>
        <taxon>Bacillati</taxon>
        <taxon>Bacillota</taxon>
        <taxon>Clostridia</taxon>
        <taxon>Eubacteriales</taxon>
        <taxon>Oscillospiraceae</taxon>
        <taxon>Oscillospiraceae incertae sedis</taxon>
    </lineage>
</organism>
<dbReference type="InterPro" id="IPR029002">
    <property type="entry name" value="PLPC/GPLD1"/>
</dbReference>
<protein>
    <recommendedName>
        <fullName evidence="1">Phospholipase C/D domain-containing protein</fullName>
    </recommendedName>
</protein>
<evidence type="ECO:0000313" key="2">
    <source>
        <dbReference type="EMBL" id="CDZ24179.1"/>
    </source>
</evidence>
<keyword evidence="3" id="KW-1185">Reference proteome</keyword>
<evidence type="ECO:0000259" key="1">
    <source>
        <dbReference type="Pfam" id="PF00882"/>
    </source>
</evidence>
<dbReference type="HOGENOM" id="CLU_064046_0_0_9"/>
<sequence length="317" mass="37539">MPDFTTHYLFGEYIKEKVDNKIKYKIDAYPQEFNWGLQGPDFLFYSKFYRDTGKTARCGSALHRVDPELLFSAISEYLIESQSEECYPQLLSYFYGFICHYILDSTIHPYVYYLIYEIDEQILKSHHILIENEIGSLMLKHMGRSINDFELSDYYEPNGNFVDPIANLYVFLIKKLFDKTVNEREIKSGFSICLTVNRLAYLLQRSDYDSKAKQALIQSAMTLVKKSELLSSFIKKDHITRDTLNLKHKEWFNINYPDDIFTYTIPDLFENARKEVLNVYDKCNEMLKSKNYTSFGFYKTFDYGEPIESREKLKDRA</sequence>